<feature type="transmembrane region" description="Helical" evidence="1">
    <location>
        <begin position="102"/>
        <end position="124"/>
    </location>
</feature>
<name>A0A848H7A8_9BURK</name>
<keyword evidence="3" id="KW-1185">Reference proteome</keyword>
<proteinExistence type="predicted"/>
<dbReference type="InterPro" id="IPR009781">
    <property type="entry name" value="DUF1345"/>
</dbReference>
<evidence type="ECO:0000313" key="2">
    <source>
        <dbReference type="EMBL" id="NML44413.1"/>
    </source>
</evidence>
<evidence type="ECO:0000313" key="3">
    <source>
        <dbReference type="Proteomes" id="UP000541185"/>
    </source>
</evidence>
<dbReference type="Pfam" id="PF07077">
    <property type="entry name" value="DUF1345"/>
    <property type="match status" value="1"/>
</dbReference>
<sequence length="210" mass="22484">MHRPRLFAASALGAVSFFLLPDGWTFTARVLVAWNLGVWPYLATFAWLSLRTNAAGVRAIAKQEDASSAGLMVVMCGAAVLSVAAIVAELARGSHSGQSGAFVYGLTALTVIGSWLLVAALYTFHYAHLYYSSAENRLPLAFPEGLKSPSYLDFMYFALTISVAVQTSDVSVRTTSMRATVMVQSVLCFFFNLAILGLSINIAAGFAQGH</sequence>
<dbReference type="EMBL" id="JABBFX010000001">
    <property type="protein sequence ID" value="NML44413.1"/>
    <property type="molecule type" value="Genomic_DNA"/>
</dbReference>
<reference evidence="2 3" key="1">
    <citation type="submission" date="2020-04" db="EMBL/GenBank/DDBJ databases">
        <title>Ramlibacter sp. G-1-2-2 isolated from soil.</title>
        <authorList>
            <person name="Dahal R.H."/>
        </authorList>
    </citation>
    <scope>NUCLEOTIDE SEQUENCE [LARGE SCALE GENOMIC DNA]</scope>
    <source>
        <strain evidence="2 3">G-1-2-2</strain>
    </source>
</reference>
<comment type="caution">
    <text evidence="2">The sequence shown here is derived from an EMBL/GenBank/DDBJ whole genome shotgun (WGS) entry which is preliminary data.</text>
</comment>
<dbReference type="Proteomes" id="UP000541185">
    <property type="component" value="Unassembled WGS sequence"/>
</dbReference>
<gene>
    <name evidence="2" type="ORF">HHL11_11665</name>
</gene>
<keyword evidence="1" id="KW-1133">Transmembrane helix</keyword>
<protein>
    <submittedName>
        <fullName evidence="2">DUF1345 domain-containing protein</fullName>
    </submittedName>
</protein>
<evidence type="ECO:0000256" key="1">
    <source>
        <dbReference type="SAM" id="Phobius"/>
    </source>
</evidence>
<feature type="transmembrane region" description="Helical" evidence="1">
    <location>
        <begin position="71"/>
        <end position="90"/>
    </location>
</feature>
<dbReference type="AlphaFoldDB" id="A0A848H7A8"/>
<keyword evidence="1" id="KW-0472">Membrane</keyword>
<keyword evidence="1" id="KW-0812">Transmembrane</keyword>
<organism evidence="2 3">
    <name type="scientific">Ramlibacter agri</name>
    <dbReference type="NCBI Taxonomy" id="2728837"/>
    <lineage>
        <taxon>Bacteria</taxon>
        <taxon>Pseudomonadati</taxon>
        <taxon>Pseudomonadota</taxon>
        <taxon>Betaproteobacteria</taxon>
        <taxon>Burkholderiales</taxon>
        <taxon>Comamonadaceae</taxon>
        <taxon>Ramlibacter</taxon>
    </lineage>
</organism>
<feature type="transmembrane region" description="Helical" evidence="1">
    <location>
        <begin position="186"/>
        <end position="207"/>
    </location>
</feature>
<accession>A0A848H7A8</accession>
<feature type="transmembrane region" description="Helical" evidence="1">
    <location>
        <begin position="31"/>
        <end position="50"/>
    </location>
</feature>